<feature type="compositionally biased region" description="Polar residues" evidence="1">
    <location>
        <begin position="15"/>
        <end position="29"/>
    </location>
</feature>
<feature type="region of interest" description="Disordered" evidence="1">
    <location>
        <begin position="1"/>
        <end position="30"/>
    </location>
</feature>
<reference evidence="2" key="1">
    <citation type="journal article" date="2019" name="bioRxiv">
        <title>The Genome of the Zebra Mussel, Dreissena polymorpha: A Resource for Invasive Species Research.</title>
        <authorList>
            <person name="McCartney M.A."/>
            <person name="Auch B."/>
            <person name="Kono T."/>
            <person name="Mallez S."/>
            <person name="Zhang Y."/>
            <person name="Obille A."/>
            <person name="Becker A."/>
            <person name="Abrahante J.E."/>
            <person name="Garbe J."/>
            <person name="Badalamenti J.P."/>
            <person name="Herman A."/>
            <person name="Mangelson H."/>
            <person name="Liachko I."/>
            <person name="Sullivan S."/>
            <person name="Sone E.D."/>
            <person name="Koren S."/>
            <person name="Silverstein K.A.T."/>
            <person name="Beckman K.B."/>
            <person name="Gohl D.M."/>
        </authorList>
    </citation>
    <scope>NUCLEOTIDE SEQUENCE</scope>
    <source>
        <strain evidence="2">Duluth1</strain>
        <tissue evidence="2">Whole animal</tissue>
    </source>
</reference>
<sequence>MFEKLRRLAPRACTASRSGMSLPTPTSTCPKLKTVTMLQWTEVRDAHWGPDPEKKNSNN</sequence>
<dbReference type="EMBL" id="JAIWYP010000001">
    <property type="protein sequence ID" value="KAH3878354.1"/>
    <property type="molecule type" value="Genomic_DNA"/>
</dbReference>
<reference evidence="2" key="2">
    <citation type="submission" date="2020-11" db="EMBL/GenBank/DDBJ databases">
        <authorList>
            <person name="McCartney M.A."/>
            <person name="Auch B."/>
            <person name="Kono T."/>
            <person name="Mallez S."/>
            <person name="Becker A."/>
            <person name="Gohl D.M."/>
            <person name="Silverstein K.A.T."/>
            <person name="Koren S."/>
            <person name="Bechman K.B."/>
            <person name="Herman A."/>
            <person name="Abrahante J.E."/>
            <person name="Garbe J."/>
        </authorList>
    </citation>
    <scope>NUCLEOTIDE SEQUENCE</scope>
    <source>
        <strain evidence="2">Duluth1</strain>
        <tissue evidence="2">Whole animal</tissue>
    </source>
</reference>
<proteinExistence type="predicted"/>
<accession>A0A9D4RRK4</accession>
<comment type="caution">
    <text evidence="2">The sequence shown here is derived from an EMBL/GenBank/DDBJ whole genome shotgun (WGS) entry which is preliminary data.</text>
</comment>
<evidence type="ECO:0000313" key="3">
    <source>
        <dbReference type="Proteomes" id="UP000828390"/>
    </source>
</evidence>
<dbReference type="Proteomes" id="UP000828390">
    <property type="component" value="Unassembled WGS sequence"/>
</dbReference>
<keyword evidence="3" id="KW-1185">Reference proteome</keyword>
<name>A0A9D4RRK4_DREPO</name>
<protein>
    <submittedName>
        <fullName evidence="2">Uncharacterized protein</fullName>
    </submittedName>
</protein>
<dbReference type="AlphaFoldDB" id="A0A9D4RRK4"/>
<evidence type="ECO:0000256" key="1">
    <source>
        <dbReference type="SAM" id="MobiDB-lite"/>
    </source>
</evidence>
<gene>
    <name evidence="2" type="ORF">DPMN_002243</name>
</gene>
<evidence type="ECO:0000313" key="2">
    <source>
        <dbReference type="EMBL" id="KAH3878354.1"/>
    </source>
</evidence>
<organism evidence="2 3">
    <name type="scientific">Dreissena polymorpha</name>
    <name type="common">Zebra mussel</name>
    <name type="synonym">Mytilus polymorpha</name>
    <dbReference type="NCBI Taxonomy" id="45954"/>
    <lineage>
        <taxon>Eukaryota</taxon>
        <taxon>Metazoa</taxon>
        <taxon>Spiralia</taxon>
        <taxon>Lophotrochozoa</taxon>
        <taxon>Mollusca</taxon>
        <taxon>Bivalvia</taxon>
        <taxon>Autobranchia</taxon>
        <taxon>Heteroconchia</taxon>
        <taxon>Euheterodonta</taxon>
        <taxon>Imparidentia</taxon>
        <taxon>Neoheterodontei</taxon>
        <taxon>Myida</taxon>
        <taxon>Dreissenoidea</taxon>
        <taxon>Dreissenidae</taxon>
        <taxon>Dreissena</taxon>
    </lineage>
</organism>